<dbReference type="EMBL" id="CH476626">
    <property type="protein sequence ID" value="EDO02599.1"/>
    <property type="molecule type" value="Genomic_DNA"/>
</dbReference>
<keyword evidence="2" id="KW-1185">Reference proteome</keyword>
<dbReference type="AlphaFoldDB" id="A7EID3"/>
<sequence>MARIGKQRYMRTCVAHEIFCTSETEVNKLISLVENVRLQILQKEFPWKSPW</sequence>
<organism evidence="1 2">
    <name type="scientific">Sclerotinia sclerotiorum (strain ATCC 18683 / 1980 / Ss-1)</name>
    <name type="common">White mold</name>
    <name type="synonym">Whetzelinia sclerotiorum</name>
    <dbReference type="NCBI Taxonomy" id="665079"/>
    <lineage>
        <taxon>Eukaryota</taxon>
        <taxon>Fungi</taxon>
        <taxon>Dikarya</taxon>
        <taxon>Ascomycota</taxon>
        <taxon>Pezizomycotina</taxon>
        <taxon>Leotiomycetes</taxon>
        <taxon>Helotiales</taxon>
        <taxon>Sclerotiniaceae</taxon>
        <taxon>Sclerotinia</taxon>
    </lineage>
</organism>
<gene>
    <name evidence="1" type="ORF">SS1G_05076</name>
</gene>
<dbReference type="HOGENOM" id="CLU_3107813_0_0_1"/>
<dbReference type="KEGG" id="ssl:SS1G_05076"/>
<evidence type="ECO:0000313" key="1">
    <source>
        <dbReference type="EMBL" id="EDO02599.1"/>
    </source>
</evidence>
<protein>
    <submittedName>
        <fullName evidence="1">Uncharacterized protein</fullName>
    </submittedName>
</protein>
<dbReference type="RefSeq" id="XP_001593648.1">
    <property type="nucleotide sequence ID" value="XM_001593598.1"/>
</dbReference>
<dbReference type="GeneID" id="5489699"/>
<proteinExistence type="predicted"/>
<dbReference type="Proteomes" id="UP000001312">
    <property type="component" value="Unassembled WGS sequence"/>
</dbReference>
<accession>A7EID3</accession>
<name>A7EID3_SCLS1</name>
<reference evidence="2" key="1">
    <citation type="journal article" date="2011" name="PLoS Genet.">
        <title>Genomic analysis of the necrotrophic fungal pathogens Sclerotinia sclerotiorum and Botrytis cinerea.</title>
        <authorList>
            <person name="Amselem J."/>
            <person name="Cuomo C.A."/>
            <person name="van Kan J.A."/>
            <person name="Viaud M."/>
            <person name="Benito E.P."/>
            <person name="Couloux A."/>
            <person name="Coutinho P.M."/>
            <person name="de Vries R.P."/>
            <person name="Dyer P.S."/>
            <person name="Fillinger S."/>
            <person name="Fournier E."/>
            <person name="Gout L."/>
            <person name="Hahn M."/>
            <person name="Kohn L."/>
            <person name="Lapalu N."/>
            <person name="Plummer K.M."/>
            <person name="Pradier J.M."/>
            <person name="Quevillon E."/>
            <person name="Sharon A."/>
            <person name="Simon A."/>
            <person name="ten Have A."/>
            <person name="Tudzynski B."/>
            <person name="Tudzynski P."/>
            <person name="Wincker P."/>
            <person name="Andrew M."/>
            <person name="Anthouard V."/>
            <person name="Beever R.E."/>
            <person name="Beffa R."/>
            <person name="Benoit I."/>
            <person name="Bouzid O."/>
            <person name="Brault B."/>
            <person name="Chen Z."/>
            <person name="Choquer M."/>
            <person name="Collemare J."/>
            <person name="Cotton P."/>
            <person name="Danchin E.G."/>
            <person name="Da Silva C."/>
            <person name="Gautier A."/>
            <person name="Giraud C."/>
            <person name="Giraud T."/>
            <person name="Gonzalez C."/>
            <person name="Grossetete S."/>
            <person name="Guldener U."/>
            <person name="Henrissat B."/>
            <person name="Howlett B.J."/>
            <person name="Kodira C."/>
            <person name="Kretschmer M."/>
            <person name="Lappartient A."/>
            <person name="Leroch M."/>
            <person name="Levis C."/>
            <person name="Mauceli E."/>
            <person name="Neuveglise C."/>
            <person name="Oeser B."/>
            <person name="Pearson M."/>
            <person name="Poulain J."/>
            <person name="Poussereau N."/>
            <person name="Quesneville H."/>
            <person name="Rascle C."/>
            <person name="Schumacher J."/>
            <person name="Segurens B."/>
            <person name="Sexton A."/>
            <person name="Silva E."/>
            <person name="Sirven C."/>
            <person name="Soanes D.M."/>
            <person name="Talbot N.J."/>
            <person name="Templeton M."/>
            <person name="Yandava C."/>
            <person name="Yarden O."/>
            <person name="Zeng Q."/>
            <person name="Rollins J.A."/>
            <person name="Lebrun M.H."/>
            <person name="Dickman M."/>
        </authorList>
    </citation>
    <scope>NUCLEOTIDE SEQUENCE [LARGE SCALE GENOMIC DNA]</scope>
    <source>
        <strain evidence="2">ATCC 18683 / 1980 / Ss-1</strain>
    </source>
</reference>
<dbReference type="InParanoid" id="A7EID3"/>
<evidence type="ECO:0000313" key="2">
    <source>
        <dbReference type="Proteomes" id="UP000001312"/>
    </source>
</evidence>